<evidence type="ECO:0000313" key="2">
    <source>
        <dbReference type="Proteomes" id="UP000617426"/>
    </source>
</evidence>
<sequence length="45" mass="5366">MPFFKKDLDLSNGQVRSVYAYTEADRPLMDRVWRERYALRAVETA</sequence>
<protein>
    <submittedName>
        <fullName evidence="1">Uncharacterized protein</fullName>
    </submittedName>
</protein>
<reference evidence="1" key="1">
    <citation type="submission" date="2020-08" db="EMBL/GenBank/DDBJ databases">
        <title>Sequencing the genomes of 1000 actinobacteria strains.</title>
        <authorList>
            <person name="Klenk H.-P."/>
        </authorList>
    </citation>
    <scope>NUCLEOTIDE SEQUENCE</scope>
    <source>
        <strain evidence="1">DSM 10695</strain>
    </source>
</reference>
<dbReference type="EMBL" id="JACHMK010000001">
    <property type="protein sequence ID" value="MBB6333669.1"/>
    <property type="molecule type" value="Genomic_DNA"/>
</dbReference>
<name>A0A923E0J2_9ACTO</name>
<keyword evidence="2" id="KW-1185">Reference proteome</keyword>
<gene>
    <name evidence="1" type="ORF">HD592_000234</name>
</gene>
<evidence type="ECO:0000313" key="1">
    <source>
        <dbReference type="EMBL" id="MBB6333669.1"/>
    </source>
</evidence>
<comment type="caution">
    <text evidence="1">The sequence shown here is derived from an EMBL/GenBank/DDBJ whole genome shotgun (WGS) entry which is preliminary data.</text>
</comment>
<accession>A0A923E0J2</accession>
<organism evidence="1 2">
    <name type="scientific">Schaalia hyovaginalis</name>
    <dbReference type="NCBI Taxonomy" id="29316"/>
    <lineage>
        <taxon>Bacteria</taxon>
        <taxon>Bacillati</taxon>
        <taxon>Actinomycetota</taxon>
        <taxon>Actinomycetes</taxon>
        <taxon>Actinomycetales</taxon>
        <taxon>Actinomycetaceae</taxon>
        <taxon>Schaalia</taxon>
    </lineage>
</organism>
<dbReference type="RefSeq" id="WP_184451358.1">
    <property type="nucleotide sequence ID" value="NZ_JACHMK010000001.1"/>
</dbReference>
<dbReference type="AlphaFoldDB" id="A0A923E0J2"/>
<proteinExistence type="predicted"/>
<dbReference type="Proteomes" id="UP000617426">
    <property type="component" value="Unassembled WGS sequence"/>
</dbReference>